<proteinExistence type="predicted"/>
<dbReference type="Proteomes" id="UP001233271">
    <property type="component" value="Chromosome 5"/>
</dbReference>
<feature type="chain" id="PRO_5041361293" description="Cyanovirin-N domain-containing protein" evidence="2">
    <location>
        <begin position="20"/>
        <end position="244"/>
    </location>
</feature>
<sequence>MRIYSFSLIVLALTGAAHTFNLVTLDVVPPRSNTPSALPARSDLPTQLDKALPRSEACAQRAVSPNLSRRLSDLESANTERAPAMANRATGGSSTQEGRRPRSNSEALRRGLPLLRPFRRRSGYYPQPSCHPNKPCHHEAGTGSGLGGACSIQADLLGISVGLSCRRGLENNSHIDLAACLVFLPEQNVIACSHDTGPSDFHNVCQMCEMLDPHLMQCLCNGVPSVIAIDECIDYSKGRLTCRH</sequence>
<evidence type="ECO:0000256" key="2">
    <source>
        <dbReference type="SAM" id="SignalP"/>
    </source>
</evidence>
<evidence type="ECO:0000256" key="1">
    <source>
        <dbReference type="SAM" id="MobiDB-lite"/>
    </source>
</evidence>
<keyword evidence="4" id="KW-1185">Reference proteome</keyword>
<dbReference type="KEGG" id="ccac:CcaHIS019_0500180"/>
<keyword evidence="2" id="KW-0732">Signal</keyword>
<accession>A0AA48L5N3</accession>
<organism evidence="3 4">
    <name type="scientific">Cutaneotrichosporon cavernicola</name>
    <dbReference type="NCBI Taxonomy" id="279322"/>
    <lineage>
        <taxon>Eukaryota</taxon>
        <taxon>Fungi</taxon>
        <taxon>Dikarya</taxon>
        <taxon>Basidiomycota</taxon>
        <taxon>Agaricomycotina</taxon>
        <taxon>Tremellomycetes</taxon>
        <taxon>Trichosporonales</taxon>
        <taxon>Trichosporonaceae</taxon>
        <taxon>Cutaneotrichosporon</taxon>
    </lineage>
</organism>
<gene>
    <name evidence="3" type="ORF">CcaverHIS019_0500180</name>
</gene>
<reference evidence="3" key="1">
    <citation type="journal article" date="2023" name="BMC Genomics">
        <title>Chromosome-level genome assemblies of Cutaneotrichosporon spp. (Trichosporonales, Basidiomycota) reveal imbalanced evolution between nucleotide sequences and chromosome synteny.</title>
        <authorList>
            <person name="Kobayashi Y."/>
            <person name="Kayamori A."/>
            <person name="Aoki K."/>
            <person name="Shiwa Y."/>
            <person name="Matsutani M."/>
            <person name="Fujita N."/>
            <person name="Sugita T."/>
            <person name="Iwasaki W."/>
            <person name="Tanaka N."/>
            <person name="Takashima M."/>
        </authorList>
    </citation>
    <scope>NUCLEOTIDE SEQUENCE</scope>
    <source>
        <strain evidence="3">HIS019</strain>
    </source>
</reference>
<evidence type="ECO:0000313" key="4">
    <source>
        <dbReference type="Proteomes" id="UP001233271"/>
    </source>
</evidence>
<name>A0AA48L5N3_9TREE</name>
<dbReference type="AlphaFoldDB" id="A0AA48L5N3"/>
<evidence type="ECO:0000313" key="3">
    <source>
        <dbReference type="EMBL" id="BEI92390.1"/>
    </source>
</evidence>
<protein>
    <recommendedName>
        <fullName evidence="5">Cyanovirin-N domain-containing protein</fullName>
    </recommendedName>
</protein>
<dbReference type="EMBL" id="AP028216">
    <property type="protein sequence ID" value="BEI92390.1"/>
    <property type="molecule type" value="Genomic_DNA"/>
</dbReference>
<evidence type="ECO:0008006" key="5">
    <source>
        <dbReference type="Google" id="ProtNLM"/>
    </source>
</evidence>
<feature type="signal peptide" evidence="2">
    <location>
        <begin position="1"/>
        <end position="19"/>
    </location>
</feature>
<dbReference type="RefSeq" id="XP_060457655.1">
    <property type="nucleotide sequence ID" value="XM_060601131.1"/>
</dbReference>
<feature type="region of interest" description="Disordered" evidence="1">
    <location>
        <begin position="76"/>
        <end position="112"/>
    </location>
</feature>
<dbReference type="GeneID" id="85496260"/>